<evidence type="ECO:0000256" key="1">
    <source>
        <dbReference type="SAM" id="SignalP"/>
    </source>
</evidence>
<dbReference type="Proteomes" id="UP001054945">
    <property type="component" value="Unassembled WGS sequence"/>
</dbReference>
<accession>A0AAV4XUG6</accession>
<evidence type="ECO:0000313" key="3">
    <source>
        <dbReference type="Proteomes" id="UP001054945"/>
    </source>
</evidence>
<name>A0AAV4XUG6_CAEEX</name>
<keyword evidence="1" id="KW-0732">Signal</keyword>
<dbReference type="AlphaFoldDB" id="A0AAV4XUG6"/>
<dbReference type="EMBL" id="BPLR01000953">
    <property type="protein sequence ID" value="GIY98696.1"/>
    <property type="molecule type" value="Genomic_DNA"/>
</dbReference>
<organism evidence="2 3">
    <name type="scientific">Caerostris extrusa</name>
    <name type="common">Bark spider</name>
    <name type="synonym">Caerostris bankana</name>
    <dbReference type="NCBI Taxonomy" id="172846"/>
    <lineage>
        <taxon>Eukaryota</taxon>
        <taxon>Metazoa</taxon>
        <taxon>Ecdysozoa</taxon>
        <taxon>Arthropoda</taxon>
        <taxon>Chelicerata</taxon>
        <taxon>Arachnida</taxon>
        <taxon>Araneae</taxon>
        <taxon>Araneomorphae</taxon>
        <taxon>Entelegynae</taxon>
        <taxon>Araneoidea</taxon>
        <taxon>Araneidae</taxon>
        <taxon>Caerostris</taxon>
    </lineage>
</organism>
<proteinExistence type="predicted"/>
<feature type="chain" id="PRO_5043506695" evidence="1">
    <location>
        <begin position="30"/>
        <end position="103"/>
    </location>
</feature>
<protein>
    <submittedName>
        <fullName evidence="2">Uncharacterized protein</fullName>
    </submittedName>
</protein>
<reference evidence="2 3" key="1">
    <citation type="submission" date="2021-06" db="EMBL/GenBank/DDBJ databases">
        <title>Caerostris extrusa draft genome.</title>
        <authorList>
            <person name="Kono N."/>
            <person name="Arakawa K."/>
        </authorList>
    </citation>
    <scope>NUCLEOTIDE SEQUENCE [LARGE SCALE GENOMIC DNA]</scope>
</reference>
<feature type="signal peptide" evidence="1">
    <location>
        <begin position="1"/>
        <end position="29"/>
    </location>
</feature>
<sequence length="103" mass="11882">MPPANTSGKLNAMLLMLIWNFSNEGKTAASRLLVEWRLWKGWWSSLSCLGRRDLDNGKDVVEEKLPHHAYWLSGDCGKRVEVHSPVWEGEIWTMGKDVVEWKD</sequence>
<evidence type="ECO:0000313" key="2">
    <source>
        <dbReference type="EMBL" id="GIY98696.1"/>
    </source>
</evidence>
<keyword evidence="3" id="KW-1185">Reference proteome</keyword>
<gene>
    <name evidence="2" type="ORF">CEXT_388321</name>
</gene>
<comment type="caution">
    <text evidence="2">The sequence shown here is derived from an EMBL/GenBank/DDBJ whole genome shotgun (WGS) entry which is preliminary data.</text>
</comment>